<dbReference type="InterPro" id="IPR013783">
    <property type="entry name" value="Ig-like_fold"/>
</dbReference>
<proteinExistence type="predicted"/>
<keyword evidence="7" id="KW-0472">Membrane</keyword>
<dbReference type="Proteomes" id="UP001597375">
    <property type="component" value="Unassembled WGS sequence"/>
</dbReference>
<reference evidence="13" key="1">
    <citation type="journal article" date="2019" name="Int. J. Syst. Evol. Microbiol.">
        <title>The Global Catalogue of Microorganisms (GCM) 10K type strain sequencing project: providing services to taxonomists for standard genome sequencing and annotation.</title>
        <authorList>
            <consortium name="The Broad Institute Genomics Platform"/>
            <consortium name="The Broad Institute Genome Sequencing Center for Infectious Disease"/>
            <person name="Wu L."/>
            <person name="Ma J."/>
        </authorList>
    </citation>
    <scope>NUCLEOTIDE SEQUENCE [LARGE SCALE GENOMIC DNA]</scope>
    <source>
        <strain evidence="13">CGMCC 4.7106</strain>
    </source>
</reference>
<feature type="chain" id="PRO_5046754952" evidence="10">
    <location>
        <begin position="21"/>
        <end position="1034"/>
    </location>
</feature>
<feature type="domain" description="NIDO" evidence="11">
    <location>
        <begin position="246"/>
        <end position="305"/>
    </location>
</feature>
<keyword evidence="13" id="KW-1185">Reference proteome</keyword>
<dbReference type="NCBIfam" id="TIGR01376">
    <property type="entry name" value="POMP_repeat"/>
    <property type="match status" value="1"/>
</dbReference>
<evidence type="ECO:0000256" key="4">
    <source>
        <dbReference type="ARBA" id="ARBA00022525"/>
    </source>
</evidence>
<evidence type="ECO:0000256" key="9">
    <source>
        <dbReference type="SAM" id="MobiDB-lite"/>
    </source>
</evidence>
<gene>
    <name evidence="12" type="ORF">ACFSSA_13525</name>
</gene>
<evidence type="ECO:0000256" key="3">
    <source>
        <dbReference type="ARBA" id="ARBA00004613"/>
    </source>
</evidence>
<feature type="compositionally biased region" description="Polar residues" evidence="9">
    <location>
        <begin position="1006"/>
        <end position="1022"/>
    </location>
</feature>
<protein>
    <submittedName>
        <fullName evidence="12">Nidogen-like domain-containing protein</fullName>
    </submittedName>
</protein>
<dbReference type="SUPFAM" id="SSF51126">
    <property type="entry name" value="Pectin lyase-like"/>
    <property type="match status" value="1"/>
</dbReference>
<organism evidence="12 13">
    <name type="scientific">Luteolibacter algae</name>
    <dbReference type="NCBI Taxonomy" id="454151"/>
    <lineage>
        <taxon>Bacteria</taxon>
        <taxon>Pseudomonadati</taxon>
        <taxon>Verrucomicrobiota</taxon>
        <taxon>Verrucomicrobiia</taxon>
        <taxon>Verrucomicrobiales</taxon>
        <taxon>Verrucomicrobiaceae</taxon>
        <taxon>Luteolibacter</taxon>
    </lineage>
</organism>
<dbReference type="InterPro" id="IPR028974">
    <property type="entry name" value="TSP_type-3_rpt"/>
</dbReference>
<dbReference type="InterPro" id="IPR012334">
    <property type="entry name" value="Pectin_lyas_fold"/>
</dbReference>
<keyword evidence="4" id="KW-0964">Secreted</keyword>
<name>A0ABW5D9C1_9BACT</name>
<evidence type="ECO:0000313" key="12">
    <source>
        <dbReference type="EMBL" id="MFD2257698.1"/>
    </source>
</evidence>
<evidence type="ECO:0000256" key="7">
    <source>
        <dbReference type="ARBA" id="ARBA00023136"/>
    </source>
</evidence>
<evidence type="ECO:0000256" key="6">
    <source>
        <dbReference type="ARBA" id="ARBA00022837"/>
    </source>
</evidence>
<feature type="compositionally biased region" description="Acidic residues" evidence="9">
    <location>
        <begin position="990"/>
        <end position="999"/>
    </location>
</feature>
<evidence type="ECO:0000313" key="13">
    <source>
        <dbReference type="Proteomes" id="UP001597375"/>
    </source>
</evidence>
<dbReference type="Pfam" id="PF06119">
    <property type="entry name" value="NIDO"/>
    <property type="match status" value="1"/>
</dbReference>
<dbReference type="InterPro" id="IPR011050">
    <property type="entry name" value="Pectin_lyase_fold/virulence"/>
</dbReference>
<comment type="subcellular location">
    <subcellularLocation>
        <location evidence="1">Cell envelope</location>
    </subcellularLocation>
    <subcellularLocation>
        <location evidence="2">Cell outer membrane</location>
    </subcellularLocation>
    <subcellularLocation>
        <location evidence="3">Secreted</location>
    </subcellularLocation>
</comment>
<dbReference type="InterPro" id="IPR059100">
    <property type="entry name" value="TSP3_bac"/>
</dbReference>
<evidence type="ECO:0000256" key="5">
    <source>
        <dbReference type="ARBA" id="ARBA00022729"/>
    </source>
</evidence>
<comment type="caution">
    <text evidence="12">The sequence shown here is derived from an EMBL/GenBank/DDBJ whole genome shotgun (WGS) entry which is preliminary data.</text>
</comment>
<keyword evidence="8" id="KW-0998">Cell outer membrane</keyword>
<keyword evidence="5 10" id="KW-0732">Signal</keyword>
<keyword evidence="6" id="KW-0106">Calcium</keyword>
<evidence type="ECO:0000259" key="11">
    <source>
        <dbReference type="Pfam" id="PF06119"/>
    </source>
</evidence>
<feature type="signal peptide" evidence="10">
    <location>
        <begin position="1"/>
        <end position="20"/>
    </location>
</feature>
<dbReference type="InterPro" id="IPR003368">
    <property type="entry name" value="POMP_repeat"/>
</dbReference>
<dbReference type="EMBL" id="JBHUIT010000031">
    <property type="protein sequence ID" value="MFD2257698.1"/>
    <property type="molecule type" value="Genomic_DNA"/>
</dbReference>
<evidence type="ECO:0000256" key="1">
    <source>
        <dbReference type="ARBA" id="ARBA00004196"/>
    </source>
</evidence>
<evidence type="ECO:0000256" key="8">
    <source>
        <dbReference type="ARBA" id="ARBA00023237"/>
    </source>
</evidence>
<dbReference type="Gene3D" id="2.60.40.10">
    <property type="entry name" value="Immunoglobulins"/>
    <property type="match status" value="1"/>
</dbReference>
<dbReference type="Pfam" id="PF18884">
    <property type="entry name" value="TSP3_bac"/>
    <property type="match status" value="3"/>
</dbReference>
<dbReference type="InterPro" id="IPR003886">
    <property type="entry name" value="NIDO_dom"/>
</dbReference>
<dbReference type="RefSeq" id="WP_386821037.1">
    <property type="nucleotide sequence ID" value="NZ_JBHUIT010000031.1"/>
</dbReference>
<feature type="region of interest" description="Disordered" evidence="9">
    <location>
        <begin position="984"/>
        <end position="1034"/>
    </location>
</feature>
<dbReference type="SUPFAM" id="SSF103647">
    <property type="entry name" value="TSP type-3 repeat"/>
    <property type="match status" value="1"/>
</dbReference>
<dbReference type="Gene3D" id="2.160.20.10">
    <property type="entry name" value="Single-stranded right-handed beta-helix, Pectin lyase-like"/>
    <property type="match status" value="1"/>
</dbReference>
<evidence type="ECO:0000256" key="10">
    <source>
        <dbReference type="SAM" id="SignalP"/>
    </source>
</evidence>
<sequence length="1034" mass="111697">MRHFTSITLAITMFAGMAHGQTASDLNEGSQLTHDPAANAYSFSWWGRSGRTYFIQQSEDLVSWQYLPLIEAGQEGVVQWGFSTNADKLFLRLRHTDVPTVDPMADDFDGDNISNWNELIQESDPFAASDLNSNGIPDDWELFWDSEIAVFPNPLEVTLDWGTQEIRSLYLNNPTATAANYSITIAGDTAAGYSWEDSLTGTASYTWTDISTTGTALSAIADVDSDSEKITLSQYVFPYYGRDHSEVWVSSNGYLNFRQEYNDSSNDELPDYGSPYGVIAPFWDDLHTGDGGDIYYKEEATRLIVQYEAVAKDDGSGANTFQIVLNADGSVEFHYKQMNGDLDECSVGIQNVFRNQGIQLRYNTDVANQITLQNSYAIRFNPTNTLFTLSPLSGSAPNGAATQLTATFEAGNIIPGTYTGSIDITHGGTGTSPWNVPVEVNIPYAKVTEPNSGYTLWQGETLSSTGAYLRAKVVDTPDDIDRVEFRFGDTIIGTDTTASNDEYRSNWSNVPGGEHQVFARVFLDNGQTNDSLPVLVNVTPDADGDRMDDRWEQANFGGSPGNFEASADFDGDGFPNIFEYHHGSDPADPQSFPLYSITQNTVSPDADVGEVNYFRVDGTSNTAFEKSNIQSALSAANDFDIIEVLPGTYNEDIYLGERVYLFSRDGARATVIDGTGRSDSVVDLYSESVIEGFTICNGGSTTTINDGAGMYVSESSSWNKPRVVGCLFTKNFANDQGGAIYVGSGDLTLVSCTLAYNNAAEGPGIHSSSNNNDIRLVNSLVWNPNHSGVEISGNTSSVVLASTITRDEVTGNVLLDGVDQGSSKVGLTPWFGIYHSSPAFNSGSLSEYSKYDFDGEGRYDGLPDIGADEVIDANANGIADSWESWHGITDPSADVDSDGLTNLEEYQNQTDPHMNDTDGDGLPDGDEIILGTDPTVADLSSLDGDHNLDGLDDSIGLVLGFSPTDMDVDGDGVSNADEIANGTNPFLADSDGDGVDDSLDAFPNDPSMTNISNDPQDTTAPSITLRKPPEATPI</sequence>
<evidence type="ECO:0000256" key="2">
    <source>
        <dbReference type="ARBA" id="ARBA00004442"/>
    </source>
</evidence>
<accession>A0ABW5D9C1</accession>